<dbReference type="SUPFAM" id="SSF55159">
    <property type="entry name" value="eIF1-like"/>
    <property type="match status" value="1"/>
</dbReference>
<dbReference type="PIRSF" id="PIRSF037511">
    <property type="entry name" value="Transl_init_SUI1_pro"/>
    <property type="match status" value="1"/>
</dbReference>
<reference evidence="5 6" key="1">
    <citation type="submission" date="2019-02" db="EMBL/GenBank/DDBJ databases">
        <title>Deep-cultivation of Planctomycetes and their phenomic and genomic characterization uncovers novel biology.</title>
        <authorList>
            <person name="Wiegand S."/>
            <person name="Jogler M."/>
            <person name="Boedeker C."/>
            <person name="Pinto D."/>
            <person name="Vollmers J."/>
            <person name="Rivas-Marin E."/>
            <person name="Kohn T."/>
            <person name="Peeters S.H."/>
            <person name="Heuer A."/>
            <person name="Rast P."/>
            <person name="Oberbeckmann S."/>
            <person name="Bunk B."/>
            <person name="Jeske O."/>
            <person name="Meyerdierks A."/>
            <person name="Storesund J.E."/>
            <person name="Kallscheuer N."/>
            <person name="Luecker S."/>
            <person name="Lage O.M."/>
            <person name="Pohl T."/>
            <person name="Merkel B.J."/>
            <person name="Hornburger P."/>
            <person name="Mueller R.-W."/>
            <person name="Bruemmer F."/>
            <person name="Labrenz M."/>
            <person name="Spormann A.M."/>
            <person name="Op Den Camp H."/>
            <person name="Overmann J."/>
            <person name="Amann R."/>
            <person name="Jetten M.S.M."/>
            <person name="Mascher T."/>
            <person name="Medema M.H."/>
            <person name="Devos D.P."/>
            <person name="Kaster A.-K."/>
            <person name="Ovreas L."/>
            <person name="Rohde M."/>
            <person name="Galperin M.Y."/>
            <person name="Jogler C."/>
        </authorList>
    </citation>
    <scope>NUCLEOTIDE SEQUENCE [LARGE SCALE GENOMIC DNA]</scope>
    <source>
        <strain evidence="5 6">Poly41</strain>
    </source>
</reference>
<dbReference type="OrthoDB" id="9792915at2"/>
<protein>
    <submittedName>
        <fullName evidence="5">Translation initiation factor Sui1</fullName>
    </submittedName>
</protein>
<dbReference type="GO" id="GO:0006417">
    <property type="term" value="P:regulation of translation"/>
    <property type="evidence" value="ECO:0007669"/>
    <property type="project" value="UniProtKB-KW"/>
</dbReference>
<dbReference type="InterPro" id="IPR036877">
    <property type="entry name" value="SUI1_dom_sf"/>
</dbReference>
<dbReference type="PANTHER" id="PTHR12789">
    <property type="entry name" value="DENSITY-REGULATED PROTEIN HOMOLOG"/>
    <property type="match status" value="1"/>
</dbReference>
<keyword evidence="3" id="KW-0648">Protein biosynthesis</keyword>
<dbReference type="GO" id="GO:0003729">
    <property type="term" value="F:mRNA binding"/>
    <property type="evidence" value="ECO:0007669"/>
    <property type="project" value="TreeGrafter"/>
</dbReference>
<evidence type="ECO:0000259" key="4">
    <source>
        <dbReference type="PROSITE" id="PS50296"/>
    </source>
</evidence>
<proteinExistence type="inferred from homology"/>
<dbReference type="AlphaFoldDB" id="A0A5C6DJ68"/>
<evidence type="ECO:0000256" key="1">
    <source>
        <dbReference type="ARBA" id="ARBA00005422"/>
    </source>
</evidence>
<dbReference type="EMBL" id="SJPV01000007">
    <property type="protein sequence ID" value="TWU34966.1"/>
    <property type="molecule type" value="Genomic_DNA"/>
</dbReference>
<dbReference type="GO" id="GO:0003743">
    <property type="term" value="F:translation initiation factor activity"/>
    <property type="evidence" value="ECO:0007669"/>
    <property type="project" value="UniProtKB-KW"/>
</dbReference>
<dbReference type="Gene3D" id="3.30.780.10">
    <property type="entry name" value="SUI1-like domain"/>
    <property type="match status" value="1"/>
</dbReference>
<name>A0A5C6DJ68_9BACT</name>
<dbReference type="Pfam" id="PF01253">
    <property type="entry name" value="SUI1"/>
    <property type="match status" value="1"/>
</dbReference>
<keyword evidence="6" id="KW-1185">Reference proteome</keyword>
<dbReference type="InterPro" id="IPR050318">
    <property type="entry name" value="DENR/SUI1_TIF"/>
</dbReference>
<evidence type="ECO:0000256" key="3">
    <source>
        <dbReference type="ARBA" id="ARBA00022917"/>
    </source>
</evidence>
<dbReference type="RefSeq" id="WP_146528389.1">
    <property type="nucleotide sequence ID" value="NZ_SJPV01000007.1"/>
</dbReference>
<dbReference type="GO" id="GO:0002188">
    <property type="term" value="P:translation reinitiation"/>
    <property type="evidence" value="ECO:0007669"/>
    <property type="project" value="TreeGrafter"/>
</dbReference>
<sequence>MSRLFAGTPFDIPPTCDRCGLPEQDCHCPPPEKQYLAPAKQTAKVFTEHRKHKRAMTIVKGLDPEESDLRALLTKLQSGCGAGGSIQQDRIEIQGDHLTRVKAKLAELGYRVR</sequence>
<dbReference type="CDD" id="cd11567">
    <property type="entry name" value="YciH_like"/>
    <property type="match status" value="1"/>
</dbReference>
<dbReference type="GO" id="GO:0001731">
    <property type="term" value="P:formation of translation preinitiation complex"/>
    <property type="evidence" value="ECO:0007669"/>
    <property type="project" value="TreeGrafter"/>
</dbReference>
<dbReference type="Proteomes" id="UP000319143">
    <property type="component" value="Unassembled WGS sequence"/>
</dbReference>
<feature type="domain" description="SUI1" evidence="4">
    <location>
        <begin position="43"/>
        <end position="109"/>
    </location>
</feature>
<dbReference type="InterPro" id="IPR001950">
    <property type="entry name" value="SUI1"/>
</dbReference>
<organism evidence="5 6">
    <name type="scientific">Novipirellula artificiosorum</name>
    <dbReference type="NCBI Taxonomy" id="2528016"/>
    <lineage>
        <taxon>Bacteria</taxon>
        <taxon>Pseudomonadati</taxon>
        <taxon>Planctomycetota</taxon>
        <taxon>Planctomycetia</taxon>
        <taxon>Pirellulales</taxon>
        <taxon>Pirellulaceae</taxon>
        <taxon>Novipirellula</taxon>
    </lineage>
</organism>
<keyword evidence="5" id="KW-0396">Initiation factor</keyword>
<dbReference type="InterPro" id="IPR005872">
    <property type="entry name" value="SUI1_arc_bac"/>
</dbReference>
<keyword evidence="2" id="KW-0810">Translation regulation</keyword>
<comment type="caution">
    <text evidence="5">The sequence shown here is derived from an EMBL/GenBank/DDBJ whole genome shotgun (WGS) entry which is preliminary data.</text>
</comment>
<comment type="similarity">
    <text evidence="1">Belongs to the SUI1 family.</text>
</comment>
<dbReference type="PROSITE" id="PS50296">
    <property type="entry name" value="SUI1"/>
    <property type="match status" value="1"/>
</dbReference>
<evidence type="ECO:0000313" key="5">
    <source>
        <dbReference type="EMBL" id="TWU34966.1"/>
    </source>
</evidence>
<dbReference type="PANTHER" id="PTHR12789:SF0">
    <property type="entry name" value="DENSITY-REGULATED PROTEIN"/>
    <property type="match status" value="1"/>
</dbReference>
<evidence type="ECO:0000313" key="6">
    <source>
        <dbReference type="Proteomes" id="UP000319143"/>
    </source>
</evidence>
<evidence type="ECO:0000256" key="2">
    <source>
        <dbReference type="ARBA" id="ARBA00022845"/>
    </source>
</evidence>
<accession>A0A5C6DJ68</accession>
<gene>
    <name evidence="5" type="ORF">Poly41_41100</name>
</gene>